<feature type="compositionally biased region" description="Low complexity" evidence="2">
    <location>
        <begin position="142"/>
        <end position="153"/>
    </location>
</feature>
<dbReference type="Proteomes" id="UP000054007">
    <property type="component" value="Unassembled WGS sequence"/>
</dbReference>
<feature type="region of interest" description="Disordered" evidence="2">
    <location>
        <begin position="111"/>
        <end position="176"/>
    </location>
</feature>
<feature type="compositionally biased region" description="Basic residues" evidence="2">
    <location>
        <begin position="48"/>
        <end position="60"/>
    </location>
</feature>
<sequence>MTTLAPLSATPERGPRRPANLPSFMHRLGRNAPLRSPPVNDHDSPYARKTKPRAKLRKPSRTANKTHTPSHNAQHVEEPTNFDPARMVCPPSRDISPQRVADHIPLCEHHQEIDTKRSASPPNIPTNASKRKLVPDHPYGPSASSSNVSQIVSLLHPIPANSPSGSPMPAPRPLHPAAQIPYTQAFPSAPGSRGHTPATLGDIPIGVPPLPSPILGTGATNMHGDVTSHEFGFTLYQKDLPERKVDVEAALKKLMFLEGFSVSKDLGDNEAEDLPADLIEMRRALQGYGQRRIRRQRAALNDVRELREREESRNKDANKKEKQLRRATKLWFGARVLE</sequence>
<evidence type="ECO:0000256" key="2">
    <source>
        <dbReference type="SAM" id="MobiDB-lite"/>
    </source>
</evidence>
<organism evidence="3 4">
    <name type="scientific">Cylindrobasidium torrendii FP15055 ss-10</name>
    <dbReference type="NCBI Taxonomy" id="1314674"/>
    <lineage>
        <taxon>Eukaryota</taxon>
        <taxon>Fungi</taxon>
        <taxon>Dikarya</taxon>
        <taxon>Basidiomycota</taxon>
        <taxon>Agaricomycotina</taxon>
        <taxon>Agaricomycetes</taxon>
        <taxon>Agaricomycetidae</taxon>
        <taxon>Agaricales</taxon>
        <taxon>Marasmiineae</taxon>
        <taxon>Physalacriaceae</taxon>
        <taxon>Cylindrobasidium</taxon>
    </lineage>
</organism>
<proteinExistence type="predicted"/>
<reference evidence="3 4" key="1">
    <citation type="journal article" date="2015" name="Fungal Genet. Biol.">
        <title>Evolution of novel wood decay mechanisms in Agaricales revealed by the genome sequences of Fistulina hepatica and Cylindrobasidium torrendii.</title>
        <authorList>
            <person name="Floudas D."/>
            <person name="Held B.W."/>
            <person name="Riley R."/>
            <person name="Nagy L.G."/>
            <person name="Koehler G."/>
            <person name="Ransdell A.S."/>
            <person name="Younus H."/>
            <person name="Chow J."/>
            <person name="Chiniquy J."/>
            <person name="Lipzen A."/>
            <person name="Tritt A."/>
            <person name="Sun H."/>
            <person name="Haridas S."/>
            <person name="LaButti K."/>
            <person name="Ohm R.A."/>
            <person name="Kues U."/>
            <person name="Blanchette R.A."/>
            <person name="Grigoriev I.V."/>
            <person name="Minto R.E."/>
            <person name="Hibbett D.S."/>
        </authorList>
    </citation>
    <scope>NUCLEOTIDE SEQUENCE [LARGE SCALE GENOMIC DNA]</scope>
    <source>
        <strain evidence="3 4">FP15055 ss-10</strain>
    </source>
</reference>
<gene>
    <name evidence="3" type="ORF">CYLTODRAFT_494525</name>
</gene>
<name>A0A0D7AWJ2_9AGAR</name>
<feature type="compositionally biased region" description="Polar residues" evidence="2">
    <location>
        <begin position="61"/>
        <end position="73"/>
    </location>
</feature>
<keyword evidence="4" id="KW-1185">Reference proteome</keyword>
<evidence type="ECO:0000313" key="3">
    <source>
        <dbReference type="EMBL" id="KIY62602.1"/>
    </source>
</evidence>
<protein>
    <submittedName>
        <fullName evidence="3">Uncharacterized protein</fullName>
    </submittedName>
</protein>
<evidence type="ECO:0000256" key="1">
    <source>
        <dbReference type="SAM" id="Coils"/>
    </source>
</evidence>
<feature type="coiled-coil region" evidence="1">
    <location>
        <begin position="293"/>
        <end position="327"/>
    </location>
</feature>
<keyword evidence="1" id="KW-0175">Coiled coil</keyword>
<evidence type="ECO:0000313" key="4">
    <source>
        <dbReference type="Proteomes" id="UP000054007"/>
    </source>
</evidence>
<dbReference type="EMBL" id="KN880766">
    <property type="protein sequence ID" value="KIY62602.1"/>
    <property type="molecule type" value="Genomic_DNA"/>
</dbReference>
<accession>A0A0D7AWJ2</accession>
<feature type="compositionally biased region" description="Polar residues" evidence="2">
    <location>
        <begin position="118"/>
        <end position="128"/>
    </location>
</feature>
<feature type="region of interest" description="Disordered" evidence="2">
    <location>
        <begin position="1"/>
        <end position="97"/>
    </location>
</feature>
<dbReference type="AlphaFoldDB" id="A0A0D7AWJ2"/>